<gene>
    <name evidence="4 5" type="primary">napD</name>
    <name evidence="5" type="ORF">Bxe_C0366</name>
</gene>
<dbReference type="Gene3D" id="3.30.70.920">
    <property type="match status" value="1"/>
</dbReference>
<evidence type="ECO:0000256" key="1">
    <source>
        <dbReference type="ARBA" id="ARBA00004496"/>
    </source>
</evidence>
<comment type="subunit">
    <text evidence="4">Interacts with the cytoplasmic NapA precursor.</text>
</comment>
<keyword evidence="6" id="KW-1185">Reference proteome</keyword>
<protein>
    <recommendedName>
        <fullName evidence="4">Chaperone NapD</fullName>
    </recommendedName>
    <alternativeName>
        <fullName evidence="4">NapA signal peptide-binding chaperone NapD</fullName>
    </alternativeName>
</protein>
<accession>Q13I16</accession>
<evidence type="ECO:0000256" key="2">
    <source>
        <dbReference type="ARBA" id="ARBA00022490"/>
    </source>
</evidence>
<dbReference type="EMBL" id="CP000272">
    <property type="protein sequence ID" value="ABE36273.1"/>
    <property type="molecule type" value="Genomic_DNA"/>
</dbReference>
<sequence>MPVVNGSTVTTVVTGDELHIAGIVVHVQPRRIAGVRQAIGMLPGAEIHAISELGKLVVTLEGGTASEVAEQLHAIHALPGVYSAALVYQHHEDIESLNEELADDAVPSRVY</sequence>
<evidence type="ECO:0000256" key="4">
    <source>
        <dbReference type="HAMAP-Rule" id="MF_02200"/>
    </source>
</evidence>
<keyword evidence="3 4" id="KW-0143">Chaperone</keyword>
<dbReference type="GO" id="GO:0005048">
    <property type="term" value="F:signal sequence binding"/>
    <property type="evidence" value="ECO:0007669"/>
    <property type="project" value="UniProtKB-UniRule"/>
</dbReference>
<dbReference type="HAMAP" id="MF_02200">
    <property type="entry name" value="NapD"/>
    <property type="match status" value="1"/>
</dbReference>
<proteinExistence type="inferred from homology"/>
<dbReference type="KEGG" id="bxe:Bxe_C0366"/>
<organism evidence="5 6">
    <name type="scientific">Paraburkholderia xenovorans (strain LB400)</name>
    <dbReference type="NCBI Taxonomy" id="266265"/>
    <lineage>
        <taxon>Bacteria</taxon>
        <taxon>Pseudomonadati</taxon>
        <taxon>Pseudomonadota</taxon>
        <taxon>Betaproteobacteria</taxon>
        <taxon>Burkholderiales</taxon>
        <taxon>Burkholderiaceae</taxon>
        <taxon>Paraburkholderia</taxon>
    </lineage>
</organism>
<dbReference type="GO" id="GO:0005737">
    <property type="term" value="C:cytoplasm"/>
    <property type="evidence" value="ECO:0007669"/>
    <property type="project" value="UniProtKB-SubCell"/>
</dbReference>
<reference evidence="5 6" key="1">
    <citation type="journal article" date="2006" name="Proc. Natl. Acad. Sci. U.S.A.">
        <title>Burkholderia xenovorans LB400 harbors a multi-replicon, 9.73-Mbp genome shaped for versatility.</title>
        <authorList>
            <person name="Chain P.S."/>
            <person name="Denef V.J."/>
            <person name="Konstantinidis K.T."/>
            <person name="Vergez L.M."/>
            <person name="Agullo L."/>
            <person name="Reyes V.L."/>
            <person name="Hauser L."/>
            <person name="Cordova M."/>
            <person name="Gomez L."/>
            <person name="Gonzalez M."/>
            <person name="Land M."/>
            <person name="Lao V."/>
            <person name="Larimer F."/>
            <person name="LiPuma J.J."/>
            <person name="Mahenthiralingam E."/>
            <person name="Malfatti S.A."/>
            <person name="Marx C.J."/>
            <person name="Parnell J.J."/>
            <person name="Ramette A."/>
            <person name="Richardson P."/>
            <person name="Seeger M."/>
            <person name="Smith D."/>
            <person name="Spilker T."/>
            <person name="Sul W.J."/>
            <person name="Tsoi T.V."/>
            <person name="Ulrich L.E."/>
            <person name="Zhulin I.B."/>
            <person name="Tiedje J.M."/>
        </authorList>
    </citation>
    <scope>NUCLEOTIDE SEQUENCE [LARGE SCALE GENOMIC DNA]</scope>
    <source>
        <strain evidence="5 6">LB400</strain>
    </source>
</reference>
<comment type="similarity">
    <text evidence="4">Belongs to the NapD family.</text>
</comment>
<dbReference type="eggNOG" id="COG3062">
    <property type="taxonomic scope" value="Bacteria"/>
</dbReference>
<dbReference type="STRING" id="266265.Bxe_C0366"/>
<keyword evidence="2 4" id="KW-0963">Cytoplasm</keyword>
<evidence type="ECO:0000256" key="3">
    <source>
        <dbReference type="ARBA" id="ARBA00023186"/>
    </source>
</evidence>
<evidence type="ECO:0000313" key="5">
    <source>
        <dbReference type="EMBL" id="ABE36273.1"/>
    </source>
</evidence>
<dbReference type="AlphaFoldDB" id="Q13I16"/>
<dbReference type="PANTHER" id="PTHR38603:SF1">
    <property type="entry name" value="CHAPERONE NAPD"/>
    <property type="match status" value="1"/>
</dbReference>
<dbReference type="GO" id="GO:0051224">
    <property type="term" value="P:negative regulation of protein transport"/>
    <property type="evidence" value="ECO:0007669"/>
    <property type="project" value="UniProtKB-UniRule"/>
</dbReference>
<dbReference type="Pfam" id="PF03927">
    <property type="entry name" value="NapD"/>
    <property type="match status" value="1"/>
</dbReference>
<dbReference type="InterPro" id="IPR005623">
    <property type="entry name" value="Chaperone_NapD_NO3_reduct"/>
</dbReference>
<dbReference type="KEGG" id="bxb:DR64_8075"/>
<dbReference type="RefSeq" id="WP_011493533.1">
    <property type="nucleotide sequence ID" value="NC_007953.1"/>
</dbReference>
<name>Q13I16_PARXL</name>
<evidence type="ECO:0000313" key="6">
    <source>
        <dbReference type="Proteomes" id="UP000001817"/>
    </source>
</evidence>
<dbReference type="Proteomes" id="UP000001817">
    <property type="component" value="Chromosome 3"/>
</dbReference>
<dbReference type="PANTHER" id="PTHR38603">
    <property type="entry name" value="CHAPERONE NAPD"/>
    <property type="match status" value="1"/>
</dbReference>
<dbReference type="OrthoDB" id="9181043at2"/>
<comment type="function">
    <text evidence="4">Chaperone for NapA, the catalytic subunit of the periplasmic nitrate reductase. It binds directly and specifically to the twin-arginine signal peptide of NapA, preventing premature interaction with the Tat translocase and premature export.</text>
</comment>
<comment type="subcellular location">
    <subcellularLocation>
        <location evidence="1 4">Cytoplasm</location>
    </subcellularLocation>
</comment>